<evidence type="ECO:0000256" key="2">
    <source>
        <dbReference type="ARBA" id="ARBA00004752"/>
    </source>
</evidence>
<proteinExistence type="inferred from homology"/>
<dbReference type="SUPFAM" id="SSF55205">
    <property type="entry name" value="EPT/RTPC-like"/>
    <property type="match status" value="1"/>
</dbReference>
<evidence type="ECO:0000256" key="11">
    <source>
        <dbReference type="ARBA" id="ARBA00047527"/>
    </source>
</evidence>
<dbReference type="Gene3D" id="3.65.10.10">
    <property type="entry name" value="Enolpyruvate transferase domain"/>
    <property type="match status" value="2"/>
</dbReference>
<dbReference type="EMBL" id="FQUS01000011">
    <property type="protein sequence ID" value="SHF64461.1"/>
    <property type="molecule type" value="Genomic_DNA"/>
</dbReference>
<feature type="active site" description="Proton donor" evidence="12">
    <location>
        <position position="118"/>
    </location>
</feature>
<keyword evidence="12" id="KW-0670">Pyruvate</keyword>
<dbReference type="EC" id="2.5.1.7" evidence="12"/>
<organism evidence="14 15">
    <name type="scientific">Fodinibius roseus</name>
    <dbReference type="NCBI Taxonomy" id="1194090"/>
    <lineage>
        <taxon>Bacteria</taxon>
        <taxon>Pseudomonadati</taxon>
        <taxon>Balneolota</taxon>
        <taxon>Balneolia</taxon>
        <taxon>Balneolales</taxon>
        <taxon>Balneolaceae</taxon>
        <taxon>Fodinibius</taxon>
    </lineage>
</organism>
<name>A0A1M5DC45_9BACT</name>
<evidence type="ECO:0000256" key="1">
    <source>
        <dbReference type="ARBA" id="ARBA00004496"/>
    </source>
</evidence>
<keyword evidence="5 12" id="KW-0808">Transferase</keyword>
<keyword evidence="9 12" id="KW-0961">Cell wall biogenesis/degradation</keyword>
<sequence>MDKFIIEGPTPLKGTIPISGSKNAALPLMAASLLADSPTTITNVPKLRDIYTFNNVIRVTGTLVTFDEDEGTLAIDPANLAHLEAPYELVRKMRASFYMLGALLGRFGQAKVSLPGGCAWGPRPVDLHLNGMREMGADIKLEEGYVIASAPKEMEGGSFTLEPSSVGATINLVLASVLRANKFTIKNAAKEPDVVIFCKRLVEMGADIEGIGTDTLTIRAVDHLEGVTMRNAADRIETGTFMIAAAMHPESDVTLTGVDVDDLGHFPETFRKTGAELAMNGDTVHVNAPEKLQPTDIRTEIYPGFPTDLQAQWATMMTQADGISSVTDTIYYDRFSYVPEVTRLGADMEVSENTVTVEGKTPLKGASVMSTDLRASVSLVLAGMIAEGKTDVLRIYHLDRGYEDLEQKLTAVGARITRTDQEE</sequence>
<dbReference type="OrthoDB" id="9803760at2"/>
<evidence type="ECO:0000256" key="6">
    <source>
        <dbReference type="ARBA" id="ARBA00022960"/>
    </source>
</evidence>
<dbReference type="CDD" id="cd01555">
    <property type="entry name" value="UdpNAET"/>
    <property type="match status" value="1"/>
</dbReference>
<evidence type="ECO:0000256" key="10">
    <source>
        <dbReference type="ARBA" id="ARBA00038367"/>
    </source>
</evidence>
<comment type="caution">
    <text evidence="12">Lacks conserved residue(s) required for the propagation of feature annotation.</text>
</comment>
<dbReference type="GO" id="GO:0008760">
    <property type="term" value="F:UDP-N-acetylglucosamine 1-carboxyvinyltransferase activity"/>
    <property type="evidence" value="ECO:0007669"/>
    <property type="project" value="UniProtKB-UniRule"/>
</dbReference>
<evidence type="ECO:0000256" key="12">
    <source>
        <dbReference type="HAMAP-Rule" id="MF_00111"/>
    </source>
</evidence>
<dbReference type="GO" id="GO:0009252">
    <property type="term" value="P:peptidoglycan biosynthetic process"/>
    <property type="evidence" value="ECO:0007669"/>
    <property type="project" value="UniProtKB-UniRule"/>
</dbReference>
<evidence type="ECO:0000256" key="7">
    <source>
        <dbReference type="ARBA" id="ARBA00022984"/>
    </source>
</evidence>
<keyword evidence="6 12" id="KW-0133">Cell shape</keyword>
<dbReference type="GO" id="GO:0008360">
    <property type="term" value="P:regulation of cell shape"/>
    <property type="evidence" value="ECO:0007669"/>
    <property type="project" value="UniProtKB-KW"/>
</dbReference>
<dbReference type="GO" id="GO:0051301">
    <property type="term" value="P:cell division"/>
    <property type="evidence" value="ECO:0007669"/>
    <property type="project" value="UniProtKB-KW"/>
</dbReference>
<comment type="pathway">
    <text evidence="2 12">Cell wall biogenesis; peptidoglycan biosynthesis.</text>
</comment>
<dbReference type="HAMAP" id="MF_00111">
    <property type="entry name" value="MurA"/>
    <property type="match status" value="1"/>
</dbReference>
<dbReference type="GO" id="GO:0071555">
    <property type="term" value="P:cell wall organization"/>
    <property type="evidence" value="ECO:0007669"/>
    <property type="project" value="UniProtKB-KW"/>
</dbReference>
<comment type="similarity">
    <text evidence="10 12">Belongs to the EPSP synthase family. MurA subfamily.</text>
</comment>
<dbReference type="InterPro" id="IPR050068">
    <property type="entry name" value="MurA_subfamily"/>
</dbReference>
<protein>
    <recommendedName>
        <fullName evidence="12">UDP-N-acetylglucosamine 1-carboxyvinyltransferase</fullName>
        <ecNumber evidence="12">2.5.1.7</ecNumber>
    </recommendedName>
    <alternativeName>
        <fullName evidence="12">Enoylpyruvate transferase</fullName>
    </alternativeName>
    <alternativeName>
        <fullName evidence="12">UDP-N-acetylglucosamine enolpyruvyl transferase</fullName>
        <shortName evidence="12">EPT</shortName>
    </alternativeName>
</protein>
<dbReference type="InterPro" id="IPR001986">
    <property type="entry name" value="Enolpyruvate_Tfrase_dom"/>
</dbReference>
<dbReference type="STRING" id="1194090.SAMN05443144_11166"/>
<evidence type="ECO:0000259" key="13">
    <source>
        <dbReference type="Pfam" id="PF00275"/>
    </source>
</evidence>
<feature type="binding site" evidence="12">
    <location>
        <begin position="123"/>
        <end position="127"/>
    </location>
    <ligand>
        <name>UDP-N-acetyl-alpha-D-glucosamine</name>
        <dbReference type="ChEBI" id="CHEBI:57705"/>
    </ligand>
</feature>
<dbReference type="Proteomes" id="UP000184041">
    <property type="component" value="Unassembled WGS sequence"/>
</dbReference>
<dbReference type="NCBIfam" id="NF006873">
    <property type="entry name" value="PRK09369.1"/>
    <property type="match status" value="1"/>
</dbReference>
<reference evidence="14 15" key="1">
    <citation type="submission" date="2016-11" db="EMBL/GenBank/DDBJ databases">
        <authorList>
            <person name="Jaros S."/>
            <person name="Januszkiewicz K."/>
            <person name="Wedrychowicz H."/>
        </authorList>
    </citation>
    <scope>NUCLEOTIDE SEQUENCE [LARGE SCALE GENOMIC DNA]</scope>
    <source>
        <strain evidence="14 15">DSM 21986</strain>
    </source>
</reference>
<keyword evidence="3 12" id="KW-0963">Cytoplasm</keyword>
<dbReference type="UniPathway" id="UPA00219"/>
<dbReference type="GO" id="GO:0019277">
    <property type="term" value="P:UDP-N-acetylgalactosamine biosynthetic process"/>
    <property type="evidence" value="ECO:0007669"/>
    <property type="project" value="InterPro"/>
</dbReference>
<comment type="catalytic activity">
    <reaction evidence="11 12">
        <text>phosphoenolpyruvate + UDP-N-acetyl-alpha-D-glucosamine = UDP-N-acetyl-3-O-(1-carboxyvinyl)-alpha-D-glucosamine + phosphate</text>
        <dbReference type="Rhea" id="RHEA:18681"/>
        <dbReference type="ChEBI" id="CHEBI:43474"/>
        <dbReference type="ChEBI" id="CHEBI:57705"/>
        <dbReference type="ChEBI" id="CHEBI:58702"/>
        <dbReference type="ChEBI" id="CHEBI:68483"/>
        <dbReference type="EC" id="2.5.1.7"/>
    </reaction>
</comment>
<dbReference type="InterPro" id="IPR036968">
    <property type="entry name" value="Enolpyruvate_Tfrase_sf"/>
</dbReference>
<feature type="modified residue" description="2-(S-cysteinyl)pyruvic acid O-phosphothioketal" evidence="12">
    <location>
        <position position="118"/>
    </location>
</feature>
<keyword evidence="15" id="KW-1185">Reference proteome</keyword>
<comment type="subcellular location">
    <subcellularLocation>
        <location evidence="1 12">Cytoplasm</location>
    </subcellularLocation>
</comment>
<dbReference type="AlphaFoldDB" id="A0A1M5DC45"/>
<evidence type="ECO:0000313" key="14">
    <source>
        <dbReference type="EMBL" id="SHF64461.1"/>
    </source>
</evidence>
<evidence type="ECO:0000256" key="3">
    <source>
        <dbReference type="ARBA" id="ARBA00022490"/>
    </source>
</evidence>
<feature type="binding site" evidence="12">
    <location>
        <begin position="22"/>
        <end position="23"/>
    </location>
    <ligand>
        <name>phosphoenolpyruvate</name>
        <dbReference type="ChEBI" id="CHEBI:58702"/>
    </ligand>
</feature>
<evidence type="ECO:0000256" key="5">
    <source>
        <dbReference type="ARBA" id="ARBA00022679"/>
    </source>
</evidence>
<keyword evidence="7 12" id="KW-0573">Peptidoglycan synthesis</keyword>
<dbReference type="PANTHER" id="PTHR43783">
    <property type="entry name" value="UDP-N-ACETYLGLUCOSAMINE 1-CARBOXYVINYLTRANSFERASE"/>
    <property type="match status" value="1"/>
</dbReference>
<accession>A0A1M5DC45</accession>
<evidence type="ECO:0000256" key="9">
    <source>
        <dbReference type="ARBA" id="ARBA00023316"/>
    </source>
</evidence>
<keyword evidence="4 12" id="KW-0132">Cell division</keyword>
<evidence type="ECO:0000256" key="4">
    <source>
        <dbReference type="ARBA" id="ARBA00022618"/>
    </source>
</evidence>
<feature type="binding site" evidence="12">
    <location>
        <position position="308"/>
    </location>
    <ligand>
        <name>UDP-N-acetyl-alpha-D-glucosamine</name>
        <dbReference type="ChEBI" id="CHEBI:57705"/>
    </ligand>
</feature>
<gene>
    <name evidence="12" type="primary">murA</name>
    <name evidence="14" type="ORF">SAMN05443144_11166</name>
</gene>
<dbReference type="Pfam" id="PF00275">
    <property type="entry name" value="EPSP_synthase"/>
    <property type="match status" value="1"/>
</dbReference>
<keyword evidence="8 12" id="KW-0131">Cell cycle</keyword>
<dbReference type="NCBIfam" id="TIGR01072">
    <property type="entry name" value="murA"/>
    <property type="match status" value="1"/>
</dbReference>
<feature type="binding site" evidence="12">
    <location>
        <position position="330"/>
    </location>
    <ligand>
        <name>UDP-N-acetyl-alpha-D-glucosamine</name>
        <dbReference type="ChEBI" id="CHEBI:57705"/>
    </ligand>
</feature>
<dbReference type="RefSeq" id="WP_073064037.1">
    <property type="nucleotide sequence ID" value="NZ_FQUS01000011.1"/>
</dbReference>
<evidence type="ECO:0000256" key="8">
    <source>
        <dbReference type="ARBA" id="ARBA00023306"/>
    </source>
</evidence>
<feature type="domain" description="Enolpyruvate transferase" evidence="13">
    <location>
        <begin position="7"/>
        <end position="409"/>
    </location>
</feature>
<evidence type="ECO:0000313" key="15">
    <source>
        <dbReference type="Proteomes" id="UP000184041"/>
    </source>
</evidence>
<feature type="binding site" evidence="12">
    <location>
        <position position="94"/>
    </location>
    <ligand>
        <name>UDP-N-acetyl-alpha-D-glucosamine</name>
        <dbReference type="ChEBI" id="CHEBI:57705"/>
    </ligand>
</feature>
<dbReference type="InterPro" id="IPR005750">
    <property type="entry name" value="UDP_GlcNAc_COvinyl_MurA"/>
</dbReference>
<dbReference type="InterPro" id="IPR013792">
    <property type="entry name" value="RNA3'P_cycl/enolpyr_Trfase_a/b"/>
</dbReference>
<dbReference type="GO" id="GO:0005737">
    <property type="term" value="C:cytoplasm"/>
    <property type="evidence" value="ECO:0007669"/>
    <property type="project" value="UniProtKB-SubCell"/>
</dbReference>
<dbReference type="PANTHER" id="PTHR43783:SF1">
    <property type="entry name" value="UDP-N-ACETYLGLUCOSAMINE 1-CARBOXYVINYLTRANSFERASE"/>
    <property type="match status" value="1"/>
</dbReference>
<comment type="function">
    <text evidence="12">Cell wall formation. Adds enolpyruvyl to UDP-N-acetylglucosamine.</text>
</comment>